<reference evidence="25 26" key="1">
    <citation type="submission" date="2020-12" db="EMBL/GenBank/DDBJ databases">
        <title>Metabolic potential, ecology and presence of endohyphal bacteria is reflected in genomic diversity of Mucoromycotina.</title>
        <authorList>
            <person name="Muszewska A."/>
            <person name="Okrasinska A."/>
            <person name="Steczkiewicz K."/>
            <person name="Drgas O."/>
            <person name="Orlowska M."/>
            <person name="Perlinska-Lenart U."/>
            <person name="Aleksandrzak-Piekarczyk T."/>
            <person name="Szatraj K."/>
            <person name="Zielenkiewicz U."/>
            <person name="Pilsyk S."/>
            <person name="Malc E."/>
            <person name="Mieczkowski P."/>
            <person name="Kruszewska J.S."/>
            <person name="Biernat P."/>
            <person name="Pawlowska J."/>
        </authorList>
    </citation>
    <scope>NUCLEOTIDE SEQUENCE [LARGE SCALE GENOMIC DNA]</scope>
    <source>
        <strain evidence="25 26">CBS 142.35</strain>
    </source>
</reference>
<keyword evidence="14" id="KW-0446">Lipid-binding</keyword>
<keyword evidence="15 23" id="KW-0472">Membrane</keyword>
<accession>A0A8H7S738</accession>
<keyword evidence="12" id="KW-0333">Golgi apparatus</keyword>
<evidence type="ECO:0000256" key="11">
    <source>
        <dbReference type="ARBA" id="ARBA00022989"/>
    </source>
</evidence>
<evidence type="ECO:0000256" key="7">
    <source>
        <dbReference type="ARBA" id="ARBA00022574"/>
    </source>
</evidence>
<dbReference type="PANTHER" id="PTHR46378:SF1">
    <property type="entry name" value="STEROL REGULATORY ELEMENT-BINDING PROTEIN CLEAVAGE-ACTIVATING PROTEIN"/>
    <property type="match status" value="1"/>
</dbReference>
<dbReference type="Pfam" id="PF00400">
    <property type="entry name" value="WD40"/>
    <property type="match status" value="3"/>
</dbReference>
<dbReference type="GO" id="GO:0032933">
    <property type="term" value="P:SREBP signaling pathway"/>
    <property type="evidence" value="ECO:0007669"/>
    <property type="project" value="InterPro"/>
</dbReference>
<comment type="subcellular location">
    <subcellularLocation>
        <location evidence="2">Cytoplasmic vesicle</location>
        <location evidence="2">COPII-coated vesicle membrane</location>
        <topology evidence="2">Multi-pass membrane protein</topology>
    </subcellularLocation>
    <subcellularLocation>
        <location evidence="1">Endoplasmic reticulum membrane</location>
        <topology evidence="1">Multi-pass membrane protein</topology>
    </subcellularLocation>
    <subcellularLocation>
        <location evidence="3">Golgi apparatus membrane</location>
        <topology evidence="3">Multi-pass membrane protein</topology>
    </subcellularLocation>
</comment>
<dbReference type="PANTHER" id="PTHR46378">
    <property type="entry name" value="STEROL REGULATORY ELEMENT-BINDING PROTEIN CLEAVAGE-ACTIVATING PROTEIN"/>
    <property type="match status" value="1"/>
</dbReference>
<dbReference type="InterPro" id="IPR030225">
    <property type="entry name" value="SCAP"/>
</dbReference>
<proteinExistence type="inferred from homology"/>
<dbReference type="InterPro" id="IPR053956">
    <property type="entry name" value="NPC1_MLD"/>
</dbReference>
<evidence type="ECO:0000256" key="13">
    <source>
        <dbReference type="ARBA" id="ARBA00023098"/>
    </source>
</evidence>
<dbReference type="InterPro" id="IPR036322">
    <property type="entry name" value="WD40_repeat_dom_sf"/>
</dbReference>
<evidence type="ECO:0000256" key="21">
    <source>
        <dbReference type="PROSITE-ProRule" id="PRU00221"/>
    </source>
</evidence>
<evidence type="ECO:0000256" key="3">
    <source>
        <dbReference type="ARBA" id="ARBA00004653"/>
    </source>
</evidence>
<evidence type="ECO:0000256" key="12">
    <source>
        <dbReference type="ARBA" id="ARBA00023034"/>
    </source>
</evidence>
<dbReference type="InterPro" id="IPR015943">
    <property type="entry name" value="WD40/YVTN_repeat-like_dom_sf"/>
</dbReference>
<comment type="function">
    <text evidence="20">Escort protein required for cholesterol as well as lipid homeostasis. Regulates export of the SCAP-SREBP complex from the endoplasmic reticulum to the Golgi upon low cholesterol, thereby regulating the processing of sterol regulatory element-binding proteins (SREBPs) SREBF1/SREBP1 and SREBF2/SREBP2. At high sterol concentrations, formation of a ternary complex with INSIG (INSIG1 or INSIG2) leads to mask the ER export signal in SCAP, promoting retention of the complex in the endoplasmic reticulum. Low sterol concentrations trigger release of INSIG, a conformational change in the SSD domain of SCAP, unmasking of the ER export signal, promoting recruitment into COPII-coated vesicles and transport of the SCAP-SREBP to the Golgi: in the Golgi, SREBPs are then processed, releasing the transcription factor fragment of SREBPs from the membrane, its import into the nucleus and up-regulation of LDLR, INSIG1 and the mevalonate pathway. Binds cholesterol via its SSD domain.</text>
</comment>
<evidence type="ECO:0000313" key="26">
    <source>
        <dbReference type="Proteomes" id="UP000646827"/>
    </source>
</evidence>
<dbReference type="GO" id="GO:0032936">
    <property type="term" value="C:SREBP-SCAP complex"/>
    <property type="evidence" value="ECO:0007669"/>
    <property type="project" value="TreeGrafter"/>
</dbReference>
<evidence type="ECO:0000256" key="17">
    <source>
        <dbReference type="ARBA" id="ARBA00023180"/>
    </source>
</evidence>
<dbReference type="Pfam" id="PF22314">
    <property type="entry name" value="NPC1_MLD"/>
    <property type="match status" value="1"/>
</dbReference>
<feature type="region of interest" description="Disordered" evidence="22">
    <location>
        <begin position="544"/>
        <end position="569"/>
    </location>
</feature>
<dbReference type="Proteomes" id="UP000646827">
    <property type="component" value="Unassembled WGS sequence"/>
</dbReference>
<evidence type="ECO:0000256" key="8">
    <source>
        <dbReference type="ARBA" id="ARBA00022692"/>
    </source>
</evidence>
<evidence type="ECO:0000259" key="24">
    <source>
        <dbReference type="PROSITE" id="PS50156"/>
    </source>
</evidence>
<feature type="repeat" description="WD" evidence="21">
    <location>
        <begin position="1042"/>
        <end position="1064"/>
    </location>
</feature>
<feature type="repeat" description="WD" evidence="21">
    <location>
        <begin position="698"/>
        <end position="739"/>
    </location>
</feature>
<dbReference type="Gene3D" id="2.130.10.10">
    <property type="entry name" value="YVTN repeat-like/Quinoprotein amine dehydrogenase"/>
    <property type="match status" value="2"/>
</dbReference>
<dbReference type="InterPro" id="IPR020472">
    <property type="entry name" value="WD40_PAC1"/>
</dbReference>
<protein>
    <recommendedName>
        <fullName evidence="5">Sterol regulatory element-binding protein cleavage-activating protein</fullName>
    </recommendedName>
</protein>
<dbReference type="GO" id="GO:0000139">
    <property type="term" value="C:Golgi membrane"/>
    <property type="evidence" value="ECO:0007669"/>
    <property type="project" value="UniProtKB-SubCell"/>
</dbReference>
<keyword evidence="18" id="KW-0753">Steroid metabolism</keyword>
<evidence type="ECO:0000256" key="14">
    <source>
        <dbReference type="ARBA" id="ARBA00023121"/>
    </source>
</evidence>
<dbReference type="PRINTS" id="PR00320">
    <property type="entry name" value="GPROTEINBRPT"/>
</dbReference>
<evidence type="ECO:0000256" key="19">
    <source>
        <dbReference type="ARBA" id="ARBA00023329"/>
    </source>
</evidence>
<dbReference type="GO" id="GO:0005789">
    <property type="term" value="C:endoplasmic reticulum membrane"/>
    <property type="evidence" value="ECO:0007669"/>
    <property type="project" value="UniProtKB-SubCell"/>
</dbReference>
<keyword evidence="8 23" id="KW-0812">Transmembrane</keyword>
<keyword evidence="16" id="KW-1207">Sterol metabolism</keyword>
<feature type="region of interest" description="Disordered" evidence="22">
    <location>
        <begin position="1387"/>
        <end position="1428"/>
    </location>
</feature>
<keyword evidence="9" id="KW-0677">Repeat</keyword>
<name>A0A8H7S738_9FUNG</name>
<keyword evidence="19" id="KW-0968">Cytoplasmic vesicle</keyword>
<keyword evidence="10" id="KW-0256">Endoplasmic reticulum</keyword>
<dbReference type="GO" id="GO:0045540">
    <property type="term" value="P:regulation of cholesterol biosynthetic process"/>
    <property type="evidence" value="ECO:0007669"/>
    <property type="project" value="TreeGrafter"/>
</dbReference>
<evidence type="ECO:0000256" key="16">
    <source>
        <dbReference type="ARBA" id="ARBA00023166"/>
    </source>
</evidence>
<dbReference type="SUPFAM" id="SSF82866">
    <property type="entry name" value="Multidrug efflux transporter AcrB transmembrane domain"/>
    <property type="match status" value="1"/>
</dbReference>
<dbReference type="PROSITE" id="PS50156">
    <property type="entry name" value="SSD"/>
    <property type="match status" value="1"/>
</dbReference>
<dbReference type="PROSITE" id="PS50082">
    <property type="entry name" value="WD_REPEATS_2"/>
    <property type="match status" value="3"/>
</dbReference>
<evidence type="ECO:0000256" key="18">
    <source>
        <dbReference type="ARBA" id="ARBA00023221"/>
    </source>
</evidence>
<evidence type="ECO:0000256" key="20">
    <source>
        <dbReference type="ARBA" id="ARBA00045958"/>
    </source>
</evidence>
<evidence type="ECO:0000256" key="22">
    <source>
        <dbReference type="SAM" id="MobiDB-lite"/>
    </source>
</evidence>
<evidence type="ECO:0000256" key="9">
    <source>
        <dbReference type="ARBA" id="ARBA00022737"/>
    </source>
</evidence>
<dbReference type="InterPro" id="IPR019775">
    <property type="entry name" value="WD40_repeat_CS"/>
</dbReference>
<dbReference type="InterPro" id="IPR000731">
    <property type="entry name" value="SSD"/>
</dbReference>
<evidence type="ECO:0000256" key="2">
    <source>
        <dbReference type="ARBA" id="ARBA00004557"/>
    </source>
</evidence>
<comment type="similarity">
    <text evidence="4">Belongs to the WD repeat SCAP family.</text>
</comment>
<feature type="transmembrane region" description="Helical" evidence="23">
    <location>
        <begin position="333"/>
        <end position="353"/>
    </location>
</feature>
<dbReference type="InterPro" id="IPR001680">
    <property type="entry name" value="WD40_rpt"/>
</dbReference>
<sequence length="1588" mass="178782">SLCSYSVILDALNSFGFNANPHDVIDAHFWQYSPHIRLENITTTTTKGTTTSTQTTPRLIAQQLRIANNENKINNELLEHVQNLQDILTTSVVYVDRKPVSLATICLTKRGQCMIHSPLEYYKNRNDDSNSNYVPIIGIDGRHGDKKHWVDKIHQWHHQQQQHSSPYLDESTSTGLPMHPYSVFGNATLDPFGRFLKADSIILTILLQTTNHLDYTQRVWNALWEHTTQQLQMGELSSPSSLTHDNNNQQHYNAWQTQLSMMHLQTVQYQQTPLAMHISFGPNSDWDLLLYLWHFPVSRQPLVSLIIFIFGVTCAMVNAGCDMRSQEKIGRGLESVGVPMTATLIAELIILAIGDAMRIPIVSDFCLFARIALIIGYLLEMTFFMAVLAINVKCVELTDLDDGQTSKRLRELSKYNIDADTAPDLCPIQEPIDECAEAKSCAECKQFKTHRTLNALVLCFIILILFRSSSWITSSAQQNQNDSITSNDDILNYELVSTSTRFWSTVNPFHDSMQLQVNPPYLVVYTPTADDALTHVLQMEAYYSSKSKPQQQHNQRQQQKMYDDSSIKHQFPRPPSRFRQLMLDIMKGCGTLLLSINIPSILLCVVLVGIIVWLTPSWREGWLRPLLKSLLIQTMNYCGFLLYRMLTHIPGSIGQRITQELGDYDENGIHRGAILAQQQFNKQQVEHNIQQVDIKTLSGKHVADVRRLAVNAKHGTLVSCGQDGRIILWDAQDGEWMARLDRVQQTHSGVMKGDLNPTYWRQPKDINNNNNKGMLKKRRALMNTTIPTVMTKQMMSARCIKIDQGNKWIASGFDDGMIRVWDMENGNLLRELRVETEIPIIVEEQDEQQPLTSSGLRQRRQCQVSTTTMDSVPLSPQQHITTKQNRRSFTDRVIAVQFVGAVVEYCHPIVAEAAARQAVTDNQSQNYLVSVHKSGIIREWDILSGECIQSIPSDHTRDITILHVVECKAPHPKLGVTWIFTASKDGVVKCWERRRLDYNSNSNSKDNVSDTLWTCAYTLNAHQGHAITALATELPIGGMGALVTGSSDGAVKVWNFETGEPICRLAAGGFIKQRNKQVPMVGGPLLKFSRIPDGNNNIRYDGGFTIQQQQQSRRQRMTTLDADTINNGSYESSIAGVYESDHRGPITQVVIDRYCEVENGPGLCRGCDTCFGNGFFVASSSSDESVHVWRLERADEKHEVSCTLCTKDYRQKRYPTRSRNDDNNSSGKRPRRMSSPRRRVYRATQHQPTSTSSLAATSISETMELLDIEQLGGETNIALEPTFLGTIDQQAGRGLVFCNNMVLGGVRKSSQGDWEAWFASLKYYNPSDNEEDEEKMPGMIPVETFNLEKNKSQLQQDAQEASTHGDNNASILHSLWNMLYKNISPSTSHSSENYNRSHRKKRHDMSEKVPTKNSRDDYHHDDDDDEYDEASEMLPFSTIRHVVPLGGSGLVCDFGNFIKVVYLDDWYRKRDFHSGTVTTNTTNNSGVGGNIHMNIDTSTNLKMTTSVQSKRSRSSSACCSGNSKKNSQCCGGKNSVNGKCCGGKGHVNRRRTPVITTSPAGCNITDCSSQANCSRASECNIAPRKFGH</sequence>
<evidence type="ECO:0000256" key="10">
    <source>
        <dbReference type="ARBA" id="ARBA00022824"/>
    </source>
</evidence>
<feature type="domain" description="SSD" evidence="24">
    <location>
        <begin position="326"/>
        <end position="390"/>
    </location>
</feature>
<feature type="transmembrane region" description="Helical" evidence="23">
    <location>
        <begin position="592"/>
        <end position="614"/>
    </location>
</feature>
<dbReference type="OrthoDB" id="6510177at2759"/>
<dbReference type="InterPro" id="IPR053958">
    <property type="entry name" value="HMGCR/SNAP/NPC1-like_SSD"/>
</dbReference>
<keyword evidence="11 23" id="KW-1133">Transmembrane helix</keyword>
<feature type="non-terminal residue" evidence="25">
    <location>
        <position position="1"/>
    </location>
</feature>
<keyword evidence="6" id="KW-0153">Cholesterol metabolism</keyword>
<dbReference type="SUPFAM" id="SSF50978">
    <property type="entry name" value="WD40 repeat-like"/>
    <property type="match status" value="1"/>
</dbReference>
<comment type="caution">
    <text evidence="25">The sequence shown here is derived from an EMBL/GenBank/DDBJ whole genome shotgun (WGS) entry which is preliminary data.</text>
</comment>
<dbReference type="GO" id="GO:0008203">
    <property type="term" value="P:cholesterol metabolic process"/>
    <property type="evidence" value="ECO:0007669"/>
    <property type="project" value="UniProtKB-KW"/>
</dbReference>
<organism evidence="25 26">
    <name type="scientific">Circinella minor</name>
    <dbReference type="NCBI Taxonomy" id="1195481"/>
    <lineage>
        <taxon>Eukaryota</taxon>
        <taxon>Fungi</taxon>
        <taxon>Fungi incertae sedis</taxon>
        <taxon>Mucoromycota</taxon>
        <taxon>Mucoromycotina</taxon>
        <taxon>Mucoromycetes</taxon>
        <taxon>Mucorales</taxon>
        <taxon>Lichtheimiaceae</taxon>
        <taxon>Circinella</taxon>
    </lineage>
</organism>
<evidence type="ECO:0000256" key="15">
    <source>
        <dbReference type="ARBA" id="ARBA00023136"/>
    </source>
</evidence>
<keyword evidence="7 21" id="KW-0853">WD repeat</keyword>
<evidence type="ECO:0000256" key="4">
    <source>
        <dbReference type="ARBA" id="ARBA00007410"/>
    </source>
</evidence>
<dbReference type="GO" id="GO:0032934">
    <property type="term" value="F:sterol binding"/>
    <property type="evidence" value="ECO:0007669"/>
    <property type="project" value="InterPro"/>
</dbReference>
<dbReference type="PROSITE" id="PS00678">
    <property type="entry name" value="WD_REPEATS_1"/>
    <property type="match status" value="3"/>
</dbReference>
<evidence type="ECO:0000256" key="23">
    <source>
        <dbReference type="SAM" id="Phobius"/>
    </source>
</evidence>
<evidence type="ECO:0000256" key="5">
    <source>
        <dbReference type="ARBA" id="ARBA00019541"/>
    </source>
</evidence>
<keyword evidence="26" id="KW-1185">Reference proteome</keyword>
<dbReference type="EMBL" id="JAEPRB010000051">
    <property type="protein sequence ID" value="KAG2223969.1"/>
    <property type="molecule type" value="Genomic_DNA"/>
</dbReference>
<feature type="transmembrane region" description="Helical" evidence="23">
    <location>
        <begin position="302"/>
        <end position="321"/>
    </location>
</feature>
<feature type="repeat" description="WD" evidence="21">
    <location>
        <begin position="790"/>
        <end position="831"/>
    </location>
</feature>
<keyword evidence="17" id="KW-0325">Glycoprotein</keyword>
<evidence type="ECO:0000256" key="1">
    <source>
        <dbReference type="ARBA" id="ARBA00004477"/>
    </source>
</evidence>
<dbReference type="GO" id="GO:0012507">
    <property type="term" value="C:ER to Golgi transport vesicle membrane"/>
    <property type="evidence" value="ECO:0007669"/>
    <property type="project" value="UniProtKB-SubCell"/>
</dbReference>
<gene>
    <name evidence="25" type="ORF">INT45_013426</name>
</gene>
<feature type="compositionally biased region" description="Basic and acidic residues" evidence="22">
    <location>
        <begin position="1404"/>
        <end position="1421"/>
    </location>
</feature>
<feature type="region of interest" description="Disordered" evidence="22">
    <location>
        <begin position="1213"/>
        <end position="1257"/>
    </location>
</feature>
<keyword evidence="13" id="KW-0443">Lipid metabolism</keyword>
<dbReference type="SMART" id="SM00320">
    <property type="entry name" value="WD40"/>
    <property type="match status" value="6"/>
</dbReference>
<evidence type="ECO:0000313" key="25">
    <source>
        <dbReference type="EMBL" id="KAG2223969.1"/>
    </source>
</evidence>
<evidence type="ECO:0000256" key="6">
    <source>
        <dbReference type="ARBA" id="ARBA00022548"/>
    </source>
</evidence>
<feature type="compositionally biased region" description="Low complexity" evidence="22">
    <location>
        <begin position="550"/>
        <end position="559"/>
    </location>
</feature>
<dbReference type="Pfam" id="PF12349">
    <property type="entry name" value="Sterol-sensing"/>
    <property type="match status" value="1"/>
</dbReference>
<feature type="compositionally biased region" description="Basic residues" evidence="22">
    <location>
        <begin position="1228"/>
        <end position="1241"/>
    </location>
</feature>